<sequence length="528" mass="59040">MRPYQPPTGRHPSVAHWTRQRHAQPVSGYVQDQSPATGGDLPAWRRVLAELHDTPLRELRGPVAAPPLCLQDISVVCFSSPTVQCPAIDRIAGLGVPVRWENLVRCLSVFCGSFACGSNCWLEAMQFLQRYHGGGAAANKFASWKKTPGSGPGHFFSCMEQKEDKEIYRDILLVSLCKKYLLSRLEQELLQRLREGDWVPRLAALDEQDLMRIAHELHLHGVLPAVLGSWCLAHAASMARPLQLMLEAGCKFSKTVLGSAGAVSYIASGRFLCAAKDCAESVSRILLLLAELDCLELLQNCQRWDWLQGTDVRQVLAEDALMPLTQLPAFREELRQARFCSPALAEALEPFPRLLDDLLDSWFGPEGQKQSVQAAELVCWARCGLFRRRLLQTQLRALTPQAFASFSGAISLEDEEIVTLVQEQLQANLRSISQYPVLRSEDSWPSWFLDGALLRRFWNSGIISPRQLSGALVRVMLRPWFLPLRLGMLSLDFLRGMRTGWACRLAAEKRYVCEALQALHAVIGACLS</sequence>
<protein>
    <submittedName>
        <fullName evidence="1">Uncharacterized protein</fullName>
    </submittedName>
</protein>
<keyword evidence="2" id="KW-1185">Reference proteome</keyword>
<dbReference type="AlphaFoldDB" id="A0A812RW00"/>
<accession>A0A812RW00</accession>
<evidence type="ECO:0000313" key="1">
    <source>
        <dbReference type="EMBL" id="CAE7454731.1"/>
    </source>
</evidence>
<evidence type="ECO:0000313" key="2">
    <source>
        <dbReference type="Proteomes" id="UP000649617"/>
    </source>
</evidence>
<reference evidence="1" key="1">
    <citation type="submission" date="2021-02" db="EMBL/GenBank/DDBJ databases">
        <authorList>
            <person name="Dougan E. K."/>
            <person name="Rhodes N."/>
            <person name="Thang M."/>
            <person name="Chan C."/>
        </authorList>
    </citation>
    <scope>NUCLEOTIDE SEQUENCE</scope>
</reference>
<dbReference type="OrthoDB" id="410080at2759"/>
<proteinExistence type="predicted"/>
<organism evidence="1 2">
    <name type="scientific">Symbiodinium pilosum</name>
    <name type="common">Dinoflagellate</name>
    <dbReference type="NCBI Taxonomy" id="2952"/>
    <lineage>
        <taxon>Eukaryota</taxon>
        <taxon>Sar</taxon>
        <taxon>Alveolata</taxon>
        <taxon>Dinophyceae</taxon>
        <taxon>Suessiales</taxon>
        <taxon>Symbiodiniaceae</taxon>
        <taxon>Symbiodinium</taxon>
    </lineage>
</organism>
<comment type="caution">
    <text evidence="1">The sequence shown here is derived from an EMBL/GenBank/DDBJ whole genome shotgun (WGS) entry which is preliminary data.</text>
</comment>
<name>A0A812RW00_SYMPI</name>
<dbReference type="Proteomes" id="UP000649617">
    <property type="component" value="Unassembled WGS sequence"/>
</dbReference>
<gene>
    <name evidence="1" type="ORF">SPIL2461_LOCUS11159</name>
</gene>
<dbReference type="EMBL" id="CAJNIZ010021679">
    <property type="protein sequence ID" value="CAE7454731.1"/>
    <property type="molecule type" value="Genomic_DNA"/>
</dbReference>